<name>A0A644XWW7_9ZZZZ</name>
<sequence>MKITRKILLAAVLFALLLGAFLLNGEMPKRSDIPGKAAMPVTAETEQEPGNEQTAPPLQNNAQGSKPLPAQDPPKEEPAPKADVPKTDPDTSNEVENTEKAYTCTISIRCGTLLDNLDALDTEKRELVPDDGVILSEVEATFYEGESVFDVLRRETKRAKIHMEYVDTPIYNSAYIEGIGNLYEFDCGEGSGWMYEVNGWFPNYGSSRYTLKDGDEVIWVYTCNLGEDVGGGYAGGQQRE</sequence>
<proteinExistence type="predicted"/>
<reference evidence="3" key="1">
    <citation type="submission" date="2019-08" db="EMBL/GenBank/DDBJ databases">
        <authorList>
            <person name="Kucharzyk K."/>
            <person name="Murdoch R.W."/>
            <person name="Higgins S."/>
            <person name="Loffler F."/>
        </authorList>
    </citation>
    <scope>NUCLEOTIDE SEQUENCE</scope>
</reference>
<accession>A0A644XWW7</accession>
<dbReference type="EMBL" id="VSSQ01003325">
    <property type="protein sequence ID" value="MPM20161.1"/>
    <property type="molecule type" value="Genomic_DNA"/>
</dbReference>
<organism evidence="3">
    <name type="scientific">bioreactor metagenome</name>
    <dbReference type="NCBI Taxonomy" id="1076179"/>
    <lineage>
        <taxon>unclassified sequences</taxon>
        <taxon>metagenomes</taxon>
        <taxon>ecological metagenomes</taxon>
    </lineage>
</organism>
<evidence type="ECO:0000313" key="3">
    <source>
        <dbReference type="EMBL" id="MPM20161.1"/>
    </source>
</evidence>
<comment type="caution">
    <text evidence="3">The sequence shown here is derived from an EMBL/GenBank/DDBJ whole genome shotgun (WGS) entry which is preliminary data.</text>
</comment>
<feature type="compositionally biased region" description="Polar residues" evidence="1">
    <location>
        <begin position="48"/>
        <end position="64"/>
    </location>
</feature>
<evidence type="ECO:0000256" key="1">
    <source>
        <dbReference type="SAM" id="MobiDB-lite"/>
    </source>
</evidence>
<dbReference type="Gene3D" id="2.170.130.30">
    <property type="match status" value="1"/>
</dbReference>
<protein>
    <recommendedName>
        <fullName evidence="2">Transcobalamin-like C-terminal domain-containing protein</fullName>
    </recommendedName>
</protein>
<dbReference type="AlphaFoldDB" id="A0A644XWW7"/>
<evidence type="ECO:0000259" key="2">
    <source>
        <dbReference type="Pfam" id="PF14478"/>
    </source>
</evidence>
<feature type="compositionally biased region" description="Basic and acidic residues" evidence="1">
    <location>
        <begin position="73"/>
        <end position="89"/>
    </location>
</feature>
<feature type="domain" description="Transcobalamin-like C-terminal" evidence="2">
    <location>
        <begin position="145"/>
        <end position="222"/>
    </location>
</feature>
<dbReference type="Pfam" id="PF14478">
    <property type="entry name" value="DUF4430"/>
    <property type="match status" value="1"/>
</dbReference>
<dbReference type="InterPro" id="IPR027954">
    <property type="entry name" value="Transcobalamin-like_C"/>
</dbReference>
<feature type="region of interest" description="Disordered" evidence="1">
    <location>
        <begin position="30"/>
        <end position="98"/>
    </location>
</feature>
<gene>
    <name evidence="3" type="ORF">SDC9_66590</name>
</gene>